<gene>
    <name evidence="2" type="ORF">OU798_07850</name>
</gene>
<evidence type="ECO:0000256" key="1">
    <source>
        <dbReference type="SAM" id="Phobius"/>
    </source>
</evidence>
<evidence type="ECO:0000313" key="2">
    <source>
        <dbReference type="EMBL" id="MCY1720252.1"/>
    </source>
</evidence>
<keyword evidence="1" id="KW-0812">Transmembrane</keyword>
<organism evidence="2 3">
    <name type="scientific">Draconibacterium aestuarii</name>
    <dbReference type="NCBI Taxonomy" id="2998507"/>
    <lineage>
        <taxon>Bacteria</taxon>
        <taxon>Pseudomonadati</taxon>
        <taxon>Bacteroidota</taxon>
        <taxon>Bacteroidia</taxon>
        <taxon>Marinilabiliales</taxon>
        <taxon>Prolixibacteraceae</taxon>
        <taxon>Draconibacterium</taxon>
    </lineage>
</organism>
<dbReference type="Pfam" id="PF09622">
    <property type="entry name" value="DUF2391"/>
    <property type="match status" value="1"/>
</dbReference>
<dbReference type="AlphaFoldDB" id="A0A9X3J5S9"/>
<reference evidence="2" key="1">
    <citation type="submission" date="2022-11" db="EMBL/GenBank/DDBJ databases">
        <title>Marilongibacter aestuarii gen. nov., sp. nov., isolated from tidal flat sediment.</title>
        <authorList>
            <person name="Jiayan W."/>
        </authorList>
    </citation>
    <scope>NUCLEOTIDE SEQUENCE</scope>
    <source>
        <strain evidence="2">Z1-6</strain>
    </source>
</reference>
<comment type="caution">
    <text evidence="2">The sequence shown here is derived from an EMBL/GenBank/DDBJ whole genome shotgun (WGS) entry which is preliminary data.</text>
</comment>
<keyword evidence="1" id="KW-1133">Transmembrane helix</keyword>
<feature type="transmembrane region" description="Helical" evidence="1">
    <location>
        <begin position="82"/>
        <end position="99"/>
    </location>
</feature>
<sequence length="135" mass="15008">MVVQKFKNIDFEDLSQVIIGSAVLSVPIAFTEEAWNLSKTIPILNLGVIVILTLSFIGIYAFKGIFQGHIKQRKITFVKRVLIDYGITLLVVIVVLFALNKFPISENPLIAMKRVIIIAFPASMGAIVVDSFDKE</sequence>
<protein>
    <submittedName>
        <fullName evidence="2">DUF2391 family protein</fullName>
    </submittedName>
</protein>
<keyword evidence="3" id="KW-1185">Reference proteome</keyword>
<feature type="transmembrane region" description="Helical" evidence="1">
    <location>
        <begin position="111"/>
        <end position="129"/>
    </location>
</feature>
<name>A0A9X3J5S9_9BACT</name>
<evidence type="ECO:0000313" key="3">
    <source>
        <dbReference type="Proteomes" id="UP001145087"/>
    </source>
</evidence>
<dbReference type="InterPro" id="IPR024464">
    <property type="entry name" value="DUF2391"/>
</dbReference>
<keyword evidence="1" id="KW-0472">Membrane</keyword>
<accession>A0A9X3J5S9</accession>
<dbReference type="RefSeq" id="WP_343332586.1">
    <property type="nucleotide sequence ID" value="NZ_JAPOHD010000015.1"/>
</dbReference>
<dbReference type="EMBL" id="JAPOHD010000015">
    <property type="protein sequence ID" value="MCY1720252.1"/>
    <property type="molecule type" value="Genomic_DNA"/>
</dbReference>
<feature type="transmembrane region" description="Helical" evidence="1">
    <location>
        <begin position="43"/>
        <end position="62"/>
    </location>
</feature>
<dbReference type="Proteomes" id="UP001145087">
    <property type="component" value="Unassembled WGS sequence"/>
</dbReference>
<proteinExistence type="predicted"/>
<feature type="transmembrane region" description="Helical" evidence="1">
    <location>
        <begin position="14"/>
        <end position="31"/>
    </location>
</feature>